<dbReference type="GO" id="GO:0051997">
    <property type="term" value="F:2-oxo-4-hydroxy-4-carboxy-5-ureidoimidazoline decarboxylase activity"/>
    <property type="evidence" value="ECO:0007669"/>
    <property type="project" value="UniProtKB-EC"/>
</dbReference>
<accession>M0B2Y6</accession>
<dbReference type="NCBIfam" id="TIGR03164">
    <property type="entry name" value="UHCUDC"/>
    <property type="match status" value="1"/>
</dbReference>
<comment type="pathway">
    <text evidence="2">Purine metabolism; urate degradation; (S)-allantoin from urate: step 3/3.</text>
</comment>
<evidence type="ECO:0000256" key="3">
    <source>
        <dbReference type="ARBA" id="ARBA00012257"/>
    </source>
</evidence>
<keyword evidence="5" id="KW-0210">Decarboxylase</keyword>
<protein>
    <recommendedName>
        <fullName evidence="3">2-oxo-4-hydroxy-4-carboxy-5-ureidoimidazoline decarboxylase</fullName>
        <ecNumber evidence="3">4.1.1.97</ecNumber>
    </recommendedName>
</protein>
<dbReference type="OrthoDB" id="195007at2157"/>
<dbReference type="PATRIC" id="fig|1227492.4.peg.559"/>
<evidence type="ECO:0000256" key="5">
    <source>
        <dbReference type="ARBA" id="ARBA00022793"/>
    </source>
</evidence>
<name>M0B2Y6_9EURY</name>
<dbReference type="GO" id="GO:0019628">
    <property type="term" value="P:urate catabolic process"/>
    <property type="evidence" value="ECO:0007669"/>
    <property type="project" value="UniProtKB-UniPathway"/>
</dbReference>
<dbReference type="GO" id="GO:0000255">
    <property type="term" value="P:allantoin metabolic process"/>
    <property type="evidence" value="ECO:0007669"/>
    <property type="project" value="InterPro"/>
</dbReference>
<dbReference type="InterPro" id="IPR036778">
    <property type="entry name" value="OHCU_decarboxylase_sf"/>
</dbReference>
<dbReference type="EC" id="4.1.1.97" evidence="3"/>
<keyword evidence="4" id="KW-0659">Purine metabolism</keyword>
<dbReference type="PANTHER" id="PTHR43466">
    <property type="entry name" value="2-OXO-4-HYDROXY-4-CARBOXY-5-UREIDOIMIDAZOLINE DECARBOXYLASE-RELATED"/>
    <property type="match status" value="1"/>
</dbReference>
<dbReference type="EMBL" id="AOIN01000022">
    <property type="protein sequence ID" value="ELZ04917.1"/>
    <property type="molecule type" value="Genomic_DNA"/>
</dbReference>
<feature type="domain" description="Oxo-4-hydroxy-4-carboxy-5-ureidoimidazoline decarboxylase" evidence="7">
    <location>
        <begin position="10"/>
        <end position="162"/>
    </location>
</feature>
<keyword evidence="6" id="KW-0456">Lyase</keyword>
<dbReference type="InterPro" id="IPR017580">
    <property type="entry name" value="OHCU_decarboxylase-1"/>
</dbReference>
<dbReference type="STRING" id="1227492.C482_02891"/>
<evidence type="ECO:0000256" key="2">
    <source>
        <dbReference type="ARBA" id="ARBA00004754"/>
    </source>
</evidence>
<evidence type="ECO:0000313" key="8">
    <source>
        <dbReference type="EMBL" id="ELZ04917.1"/>
    </source>
</evidence>
<organism evidence="8 9">
    <name type="scientific">Natrialba chahannaoensis JCM 10990</name>
    <dbReference type="NCBI Taxonomy" id="1227492"/>
    <lineage>
        <taxon>Archaea</taxon>
        <taxon>Methanobacteriati</taxon>
        <taxon>Methanobacteriota</taxon>
        <taxon>Stenosarchaea group</taxon>
        <taxon>Halobacteria</taxon>
        <taxon>Halobacteriales</taxon>
        <taxon>Natrialbaceae</taxon>
        <taxon>Natrialba</taxon>
    </lineage>
</organism>
<evidence type="ECO:0000259" key="7">
    <source>
        <dbReference type="Pfam" id="PF09349"/>
    </source>
</evidence>
<evidence type="ECO:0000256" key="6">
    <source>
        <dbReference type="ARBA" id="ARBA00023239"/>
    </source>
</evidence>
<dbReference type="Proteomes" id="UP000011693">
    <property type="component" value="Unassembled WGS sequence"/>
</dbReference>
<evidence type="ECO:0000313" key="9">
    <source>
        <dbReference type="Proteomes" id="UP000011693"/>
    </source>
</evidence>
<sequence>MSNYSLEQLNQANRQTFIEYLSDVYEESPWVAERAWTNHPFSGVDELQQTMERVVEEASGETQLELLRAHPDLGENTEMTDASEQEQASAGLDQLDPELYNTFQRLNQTYQEQFDFPFIMAVKDENPESIRREMEGRIENTPPKEFRTALDEVHKIAQLRLEELLASD</sequence>
<dbReference type="Gene3D" id="1.10.3330.10">
    <property type="entry name" value="Oxo-4-hydroxy-4-carboxy-5-ureidoimidazoline decarboxylase"/>
    <property type="match status" value="1"/>
</dbReference>
<dbReference type="RefSeq" id="WP_006165926.1">
    <property type="nucleotide sequence ID" value="NZ_AOIN01000022.1"/>
</dbReference>
<dbReference type="SUPFAM" id="SSF158694">
    <property type="entry name" value="UraD-Like"/>
    <property type="match status" value="1"/>
</dbReference>
<dbReference type="PANTHER" id="PTHR43466:SF1">
    <property type="entry name" value="2-OXO-4-HYDROXY-4-CARBOXY-5-UREIDOIMIDAZOLINE DECARBOXYLASE-RELATED"/>
    <property type="match status" value="1"/>
</dbReference>
<gene>
    <name evidence="8" type="ORF">C482_02891</name>
</gene>
<dbReference type="Pfam" id="PF09349">
    <property type="entry name" value="OHCU_decarbox"/>
    <property type="match status" value="1"/>
</dbReference>
<evidence type="ECO:0000256" key="1">
    <source>
        <dbReference type="ARBA" id="ARBA00001163"/>
    </source>
</evidence>
<comment type="caution">
    <text evidence="8">The sequence shown here is derived from an EMBL/GenBank/DDBJ whole genome shotgun (WGS) entry which is preliminary data.</text>
</comment>
<dbReference type="AlphaFoldDB" id="M0B2Y6"/>
<comment type="catalytic activity">
    <reaction evidence="1">
        <text>5-hydroxy-2-oxo-4-ureido-2,5-dihydro-1H-imidazole-5-carboxylate + H(+) = (S)-allantoin + CO2</text>
        <dbReference type="Rhea" id="RHEA:26301"/>
        <dbReference type="ChEBI" id="CHEBI:15378"/>
        <dbReference type="ChEBI" id="CHEBI:15678"/>
        <dbReference type="ChEBI" id="CHEBI:16526"/>
        <dbReference type="ChEBI" id="CHEBI:58639"/>
        <dbReference type="EC" id="4.1.1.97"/>
    </reaction>
</comment>
<evidence type="ECO:0000256" key="4">
    <source>
        <dbReference type="ARBA" id="ARBA00022631"/>
    </source>
</evidence>
<dbReference type="UniPathway" id="UPA00394">
    <property type="reaction ID" value="UER00652"/>
</dbReference>
<reference evidence="8 9" key="1">
    <citation type="journal article" date="2014" name="PLoS Genet.">
        <title>Phylogenetically driven sequencing of extremely halophilic archaea reveals strategies for static and dynamic osmo-response.</title>
        <authorList>
            <person name="Becker E.A."/>
            <person name="Seitzer P.M."/>
            <person name="Tritt A."/>
            <person name="Larsen D."/>
            <person name="Krusor M."/>
            <person name="Yao A.I."/>
            <person name="Wu D."/>
            <person name="Madern D."/>
            <person name="Eisen J.A."/>
            <person name="Darling A.E."/>
            <person name="Facciotti M.T."/>
        </authorList>
    </citation>
    <scope>NUCLEOTIDE SEQUENCE [LARGE SCALE GENOMIC DNA]</scope>
    <source>
        <strain evidence="8 9">JCM 10990</strain>
    </source>
</reference>
<proteinExistence type="predicted"/>
<keyword evidence="9" id="KW-1185">Reference proteome</keyword>
<dbReference type="GO" id="GO:0006144">
    <property type="term" value="P:purine nucleobase metabolic process"/>
    <property type="evidence" value="ECO:0007669"/>
    <property type="project" value="UniProtKB-KW"/>
</dbReference>
<dbReference type="InterPro" id="IPR018020">
    <property type="entry name" value="OHCU_decarboxylase"/>
</dbReference>